<evidence type="ECO:0000256" key="1">
    <source>
        <dbReference type="SAM" id="Phobius"/>
    </source>
</evidence>
<feature type="transmembrane region" description="Helical" evidence="1">
    <location>
        <begin position="231"/>
        <end position="253"/>
    </location>
</feature>
<evidence type="ECO:0008006" key="4">
    <source>
        <dbReference type="Google" id="ProtNLM"/>
    </source>
</evidence>
<gene>
    <name evidence="2" type="ORF">PSON_ATCC_30995.1.T0280417</name>
</gene>
<keyword evidence="1" id="KW-0472">Membrane</keyword>
<evidence type="ECO:0000313" key="2">
    <source>
        <dbReference type="EMBL" id="CAD8072091.1"/>
    </source>
</evidence>
<reference evidence="2" key="1">
    <citation type="submission" date="2021-01" db="EMBL/GenBank/DDBJ databases">
        <authorList>
            <consortium name="Genoscope - CEA"/>
            <person name="William W."/>
        </authorList>
    </citation>
    <scope>NUCLEOTIDE SEQUENCE</scope>
</reference>
<dbReference type="EMBL" id="CAJJDN010000028">
    <property type="protein sequence ID" value="CAD8072091.1"/>
    <property type="molecule type" value="Genomic_DNA"/>
</dbReference>
<organism evidence="2 3">
    <name type="scientific">Paramecium sonneborni</name>
    <dbReference type="NCBI Taxonomy" id="65129"/>
    <lineage>
        <taxon>Eukaryota</taxon>
        <taxon>Sar</taxon>
        <taxon>Alveolata</taxon>
        <taxon>Ciliophora</taxon>
        <taxon>Intramacronucleata</taxon>
        <taxon>Oligohymenophorea</taxon>
        <taxon>Peniculida</taxon>
        <taxon>Parameciidae</taxon>
        <taxon>Paramecium</taxon>
    </lineage>
</organism>
<comment type="caution">
    <text evidence="2">The sequence shown here is derived from an EMBL/GenBank/DDBJ whole genome shotgun (WGS) entry which is preliminary data.</text>
</comment>
<keyword evidence="1" id="KW-1133">Transmembrane helix</keyword>
<protein>
    <recommendedName>
        <fullName evidence="4">Transmembrane protein</fullName>
    </recommendedName>
</protein>
<dbReference type="AlphaFoldDB" id="A0A8S1M2I0"/>
<dbReference type="Proteomes" id="UP000692954">
    <property type="component" value="Unassembled WGS sequence"/>
</dbReference>
<proteinExistence type="predicted"/>
<sequence>MNNYCQLVIVNQNQQYIQHKKERIVFYYHSIKNEISNVSSQMKIMVQRSYCYFKQQQQSEVIYEIYRNYETQEFEFTLTVSLTNQQLEFDGVIALDSNFQVIKPKINYDQLNIYLVDLAGRILISNVYPSVNFVQEMKYFNDTSITGFDNQNWDQILKQIHYQNGQSNCQFYYKNFSRHNKLFGQDLFIRGFGIQNRFYQIVFVDYKFMEQNDNDTQELKSELLGWATVQLIYYIIQNISGILFCWIIMHFFLKPYYQLTKLFQQTTQTKFNQKYEIALKKVKIFKQNNLIQTGLDNLCNKLSEIRSRKYRECHYMENYKYPKNLAKNAYKFRLYIQQFPKV</sequence>
<accession>A0A8S1M2I0</accession>
<evidence type="ECO:0000313" key="3">
    <source>
        <dbReference type="Proteomes" id="UP000692954"/>
    </source>
</evidence>
<keyword evidence="3" id="KW-1185">Reference proteome</keyword>
<name>A0A8S1M2I0_9CILI</name>
<keyword evidence="1" id="KW-0812">Transmembrane</keyword>